<dbReference type="GeneID" id="100376913"/>
<dbReference type="InterPro" id="IPR027267">
    <property type="entry name" value="AH/BAR_dom_sf"/>
</dbReference>
<dbReference type="Pfam" id="PF00787">
    <property type="entry name" value="PX"/>
    <property type="match status" value="1"/>
</dbReference>
<dbReference type="SMART" id="SM00312">
    <property type="entry name" value="PX"/>
    <property type="match status" value="1"/>
</dbReference>
<keyword evidence="2" id="KW-0175">Coiled coil</keyword>
<evidence type="ECO:0000259" key="4">
    <source>
        <dbReference type="PROSITE" id="PS50195"/>
    </source>
</evidence>
<evidence type="ECO:0000256" key="2">
    <source>
        <dbReference type="SAM" id="Coils"/>
    </source>
</evidence>
<dbReference type="InterPro" id="IPR015404">
    <property type="entry name" value="Vps5_C"/>
</dbReference>
<protein>
    <submittedName>
        <fullName evidence="6">Sorting nexin 2</fullName>
    </submittedName>
</protein>
<reference evidence="6" key="1">
    <citation type="journal article" date="2008" name="Biol. Bull.">
        <title>cDNA sequences for transcription factors and signaling proteins of the hemichordate Saccoglossus kowalevskii: efficacy of the expressed sequence tag (EST) approach for evolutionary and developmental studies of a new organism.</title>
        <authorList>
            <person name="Freeman R.M. Jr."/>
            <person name="Wu M."/>
            <person name="Cordonnier-Pratt M.M."/>
            <person name="Pratt L.H."/>
            <person name="Gruber C.E."/>
            <person name="Smith M."/>
            <person name="Lander E.S."/>
            <person name="Stange-Thomann N."/>
            <person name="Lowe C.J."/>
            <person name="Gerhart J."/>
            <person name="Kirschner M."/>
        </authorList>
    </citation>
    <scope>NUCLEOTIDE SEQUENCE</scope>
</reference>
<feature type="coiled-coil region" evidence="2">
    <location>
        <begin position="411"/>
        <end position="438"/>
    </location>
</feature>
<accession>A0ABM0GGZ5</accession>
<feature type="compositionally biased region" description="Acidic residues" evidence="3">
    <location>
        <begin position="18"/>
        <end position="33"/>
    </location>
</feature>
<dbReference type="SUPFAM" id="SSF103657">
    <property type="entry name" value="BAR/IMD domain-like"/>
    <property type="match status" value="1"/>
</dbReference>
<name>A0ABM0GGZ5_SACKO</name>
<dbReference type="InterPro" id="IPR036871">
    <property type="entry name" value="PX_dom_sf"/>
</dbReference>
<reference evidence="6" key="2">
    <citation type="submission" date="2025-08" db="UniProtKB">
        <authorList>
            <consortium name="RefSeq"/>
        </authorList>
    </citation>
    <scope>IDENTIFICATION</scope>
</reference>
<evidence type="ECO:0000313" key="6">
    <source>
        <dbReference type="RefSeq" id="NP_001171861.1"/>
    </source>
</evidence>
<evidence type="ECO:0000256" key="1">
    <source>
        <dbReference type="ARBA" id="ARBA00010883"/>
    </source>
</evidence>
<keyword evidence="5" id="KW-1185">Reference proteome</keyword>
<organism evidence="5 6">
    <name type="scientific">Saccoglossus kowalevskii</name>
    <name type="common">Acorn worm</name>
    <dbReference type="NCBI Taxonomy" id="10224"/>
    <lineage>
        <taxon>Eukaryota</taxon>
        <taxon>Metazoa</taxon>
        <taxon>Hemichordata</taxon>
        <taxon>Enteropneusta</taxon>
        <taxon>Harrimaniidae</taxon>
        <taxon>Saccoglossus</taxon>
    </lineage>
</organism>
<sequence length="494" mass="56185">MADEPPPLFPEDEKIETQEESDDIFQEVQEEATQEEKGSDEHEDLFAGVGEEVSLDDTPAEQEPEPEPEPQPEPQLEPSNIAPEAIHPPTAVSVSPVAAIKTKDEIKEEEGGDKYEIEITVTDPQKKGEGMKAYMAYKVATRTSMALFKKPEFYVWRRFSDFLGLHEKLVQKHAHQGHIVPPAPEKSLVGMTQVKVSKDESGNTEFVERRRASLERYLNRTAAHKLLRQDPDFRDFLERDELPRATGTSAVSGAGVMRLFNKVSDTVSKITSKMNESDQWFEDKSQQIDSLDQQLKKLHSSVEALVNHRKDLSTATATFAKSAATLGNAEEHTGLSRALAQLAEVEEKIEQLHQDQANTDFFVLSELLKDYIGLIGAIREVFREREKAFHTWQNAQTTLSKKQEQEVKLQASGKQDKVAQIQDEIKDWERKVDNGQEDFERVSKTIRKEIEAFETQRVQDFRSVIVKYLETLMDSQQQLIKYWEGFLPEAKAIA</sequence>
<feature type="compositionally biased region" description="Acidic residues" evidence="3">
    <location>
        <begin position="53"/>
        <end position="70"/>
    </location>
</feature>
<dbReference type="Pfam" id="PF09325">
    <property type="entry name" value="Vps5"/>
    <property type="match status" value="1"/>
</dbReference>
<dbReference type="PROSITE" id="PS50195">
    <property type="entry name" value="PX"/>
    <property type="match status" value="1"/>
</dbReference>
<dbReference type="PANTHER" id="PTHR10555:SF170">
    <property type="entry name" value="FI18122P1"/>
    <property type="match status" value="1"/>
</dbReference>
<dbReference type="Proteomes" id="UP000694865">
    <property type="component" value="Unplaced"/>
</dbReference>
<dbReference type="PANTHER" id="PTHR10555">
    <property type="entry name" value="SORTING NEXIN"/>
    <property type="match status" value="1"/>
</dbReference>
<proteinExistence type="inferred from homology"/>
<evidence type="ECO:0000256" key="3">
    <source>
        <dbReference type="SAM" id="MobiDB-lite"/>
    </source>
</evidence>
<feature type="region of interest" description="Disordered" evidence="3">
    <location>
        <begin position="1"/>
        <end position="97"/>
    </location>
</feature>
<dbReference type="CDD" id="cd07623">
    <property type="entry name" value="BAR_SNX1_2"/>
    <property type="match status" value="1"/>
</dbReference>
<dbReference type="RefSeq" id="NP_001171861.1">
    <property type="nucleotide sequence ID" value="NM_001184932.1"/>
</dbReference>
<feature type="domain" description="PX" evidence="4">
    <location>
        <begin position="115"/>
        <end position="244"/>
    </location>
</feature>
<dbReference type="Gene3D" id="3.30.1520.10">
    <property type="entry name" value="Phox-like domain"/>
    <property type="match status" value="1"/>
</dbReference>
<dbReference type="InterPro" id="IPR001683">
    <property type="entry name" value="PX_dom"/>
</dbReference>
<gene>
    <name evidence="6" type="primary">LOC100376913</name>
</gene>
<dbReference type="Gene3D" id="1.20.1270.60">
    <property type="entry name" value="Arfaptin homology (AH) domain/BAR domain"/>
    <property type="match status" value="1"/>
</dbReference>
<comment type="similarity">
    <text evidence="1">Belongs to the sorting nexin family.</text>
</comment>
<evidence type="ECO:0000313" key="5">
    <source>
        <dbReference type="Proteomes" id="UP000694865"/>
    </source>
</evidence>
<dbReference type="SUPFAM" id="SSF64268">
    <property type="entry name" value="PX domain"/>
    <property type="match status" value="1"/>
</dbReference>